<dbReference type="PANTHER" id="PTHR46630">
    <property type="entry name" value="TETRATRICOPEPTIDE REPEAT PROTEIN 29"/>
    <property type="match status" value="1"/>
</dbReference>
<evidence type="ECO:0000256" key="1">
    <source>
        <dbReference type="ARBA" id="ARBA00004496"/>
    </source>
</evidence>
<keyword evidence="11" id="KW-1185">Reference proteome</keyword>
<keyword evidence="7" id="KW-1133">Transmembrane helix</keyword>
<dbReference type="PROSITE" id="PS50005">
    <property type="entry name" value="TPR"/>
    <property type="match status" value="5"/>
</dbReference>
<evidence type="ECO:0000256" key="2">
    <source>
        <dbReference type="ARBA" id="ARBA00022490"/>
    </source>
</evidence>
<dbReference type="SUPFAM" id="SSF48452">
    <property type="entry name" value="TPR-like"/>
    <property type="match status" value="3"/>
</dbReference>
<feature type="repeat" description="TPR" evidence="6">
    <location>
        <begin position="165"/>
        <end position="198"/>
    </location>
</feature>
<feature type="chain" id="PRO_5032974046" evidence="8">
    <location>
        <begin position="24"/>
        <end position="729"/>
    </location>
</feature>
<keyword evidence="2" id="KW-0963">Cytoplasm</keyword>
<dbReference type="GO" id="GO:0005737">
    <property type="term" value="C:cytoplasm"/>
    <property type="evidence" value="ECO:0007669"/>
    <property type="project" value="UniProtKB-SubCell"/>
</dbReference>
<proteinExistence type="inferred from homology"/>
<evidence type="ECO:0000256" key="5">
    <source>
        <dbReference type="ARBA" id="ARBA00038253"/>
    </source>
</evidence>
<keyword evidence="8" id="KW-0732">Signal</keyword>
<feature type="repeat" description="TPR" evidence="6">
    <location>
        <begin position="245"/>
        <end position="278"/>
    </location>
</feature>
<keyword evidence="4 6" id="KW-0802">TPR repeat</keyword>
<dbReference type="SUPFAM" id="SSF55874">
    <property type="entry name" value="ATPase domain of HSP90 chaperone/DNA topoisomerase II/histidine kinase"/>
    <property type="match status" value="1"/>
</dbReference>
<evidence type="ECO:0000313" key="10">
    <source>
        <dbReference type="EMBL" id="MBC2846026.1"/>
    </source>
</evidence>
<comment type="subcellular location">
    <subcellularLocation>
        <location evidence="1">Cytoplasm</location>
    </subcellularLocation>
</comment>
<feature type="domain" description="Signal transduction histidine kinase internal region" evidence="9">
    <location>
        <begin position="523"/>
        <end position="597"/>
    </location>
</feature>
<feature type="signal peptide" evidence="8">
    <location>
        <begin position="1"/>
        <end position="23"/>
    </location>
</feature>
<feature type="repeat" description="TPR" evidence="6">
    <location>
        <begin position="325"/>
        <end position="358"/>
    </location>
</feature>
<evidence type="ECO:0000313" key="11">
    <source>
        <dbReference type="Proteomes" id="UP000533900"/>
    </source>
</evidence>
<protein>
    <submittedName>
        <fullName evidence="10">Tetratricopeptide repeat protein</fullName>
    </submittedName>
</protein>
<evidence type="ECO:0000256" key="8">
    <source>
        <dbReference type="SAM" id="SignalP"/>
    </source>
</evidence>
<gene>
    <name evidence="10" type="ORF">H7F21_13045</name>
</gene>
<evidence type="ECO:0000256" key="6">
    <source>
        <dbReference type="PROSITE-ProRule" id="PRU00339"/>
    </source>
</evidence>
<dbReference type="GO" id="GO:0016020">
    <property type="term" value="C:membrane"/>
    <property type="evidence" value="ECO:0007669"/>
    <property type="project" value="InterPro"/>
</dbReference>
<dbReference type="Proteomes" id="UP000533900">
    <property type="component" value="Unassembled WGS sequence"/>
</dbReference>
<dbReference type="Gene3D" id="1.25.40.10">
    <property type="entry name" value="Tetratricopeptide repeat domain"/>
    <property type="match status" value="3"/>
</dbReference>
<dbReference type="InterPro" id="IPR036890">
    <property type="entry name" value="HATPase_C_sf"/>
</dbReference>
<keyword evidence="7" id="KW-0812">Transmembrane</keyword>
<dbReference type="RefSeq" id="WP_185789743.1">
    <property type="nucleotide sequence ID" value="NZ_JACLCP010000004.1"/>
</dbReference>
<dbReference type="Gene3D" id="3.30.565.10">
    <property type="entry name" value="Histidine kinase-like ATPase, C-terminal domain"/>
    <property type="match status" value="1"/>
</dbReference>
<accession>A0A842IWD3</accession>
<evidence type="ECO:0000259" key="9">
    <source>
        <dbReference type="Pfam" id="PF06580"/>
    </source>
</evidence>
<comment type="similarity">
    <text evidence="5">Belongs to the Rap family.</text>
</comment>
<feature type="repeat" description="TPR" evidence="6">
    <location>
        <begin position="85"/>
        <end position="118"/>
    </location>
</feature>
<evidence type="ECO:0000256" key="7">
    <source>
        <dbReference type="SAM" id="Phobius"/>
    </source>
</evidence>
<dbReference type="EMBL" id="JACLCP010000004">
    <property type="protein sequence ID" value="MBC2846026.1"/>
    <property type="molecule type" value="Genomic_DNA"/>
</dbReference>
<keyword evidence="3" id="KW-0677">Repeat</keyword>
<dbReference type="InterPro" id="IPR019734">
    <property type="entry name" value="TPR_rpt"/>
</dbReference>
<feature type="transmembrane region" description="Helical" evidence="7">
    <location>
        <begin position="488"/>
        <end position="508"/>
    </location>
</feature>
<reference evidence="10" key="1">
    <citation type="submission" date="2020-08" db="EMBL/GenBank/DDBJ databases">
        <title>Winogradskyella ouciana sp. nov., isolated from the hadal seawater of the Mariana Trench.</title>
        <authorList>
            <person name="He X."/>
        </authorList>
    </citation>
    <scope>NUCLEOTIDE SEQUENCE [LARGE SCALE GENOMIC DNA]</scope>
    <source>
        <strain evidence="10">KCTC 52348</strain>
    </source>
</reference>
<feature type="repeat" description="TPR" evidence="6">
    <location>
        <begin position="125"/>
        <end position="158"/>
    </location>
</feature>
<dbReference type="InterPro" id="IPR011990">
    <property type="entry name" value="TPR-like_helical_dom_sf"/>
</dbReference>
<sequence length="729" mass="83271">MRMNFLKSLLLLSILIFSSVVIAQNKVIDSLKFELQIHTEKDTIRMQILNDLAYYNYLNHTEEALDYAERAASLADEINSIKGKGQSHYMKGISYVQLDNYNAAIDNFNAAIEIFISLDYLKGLAGCNNALGVLYHYQGDLPKAIGYFQKAMTLEKRLKIKENIPNYLHNIASLYADLGNYEDAFINFEKALSIFRENNNRSGMLNCWNAMALAYVDQGNYPVALTYHNKSLEAAEKTKDSSSIFISFHNIGNLYKQKGNYDKALDLYNRALSMKQSQESLRNVMAIKNSMGGLYLEKKDYNKATILIKESLALSREINDQGLEAICLINLGHIYVENKNYPKALNYYKEANEITIISQKRHDLIHSHLGLADVYLQTNNQELALSNANIAVELANKHQYLVHEKNAYDLLSKIYKKTSNYEKALQSHEHFKRLDDSIFNKENIEKITQLEYEYKYKQALDSAKIKELKLTKTVQTTSQDLEKSQRNYLLAVIGVLLLSILLGAIVFYQKLKNAKSKTQNAIMEQKLLRSQMTPHFIFNSLSVLQGMILNKEEKKSVHYLSKFSKLLRITLENSRDKTVLLSQELTAVQDYLALQNLENDAYKCTILVEDSIDIPSFEIPPMLIQPFVENAIEHAFVNQIDDRKIDIRLMYIDKKLICTIADNGIGINSKRATNNKSKNSLATTITSERLKVLSKDYNMEGSVTIEDRAKHDKKGTLVTLVIPHKINAV</sequence>
<organism evidence="10 11">
    <name type="scientific">Winogradskyella flava</name>
    <dbReference type="NCBI Taxonomy" id="1884876"/>
    <lineage>
        <taxon>Bacteria</taxon>
        <taxon>Pseudomonadati</taxon>
        <taxon>Bacteroidota</taxon>
        <taxon>Flavobacteriia</taxon>
        <taxon>Flavobacteriales</taxon>
        <taxon>Flavobacteriaceae</taxon>
        <taxon>Winogradskyella</taxon>
    </lineage>
</organism>
<evidence type="ECO:0000256" key="4">
    <source>
        <dbReference type="ARBA" id="ARBA00022803"/>
    </source>
</evidence>
<dbReference type="AlphaFoldDB" id="A0A842IWD3"/>
<dbReference type="GO" id="GO:0000155">
    <property type="term" value="F:phosphorelay sensor kinase activity"/>
    <property type="evidence" value="ECO:0007669"/>
    <property type="project" value="InterPro"/>
</dbReference>
<comment type="caution">
    <text evidence="10">The sequence shown here is derived from an EMBL/GenBank/DDBJ whole genome shotgun (WGS) entry which is preliminary data.</text>
</comment>
<name>A0A842IWD3_9FLAO</name>
<evidence type="ECO:0000256" key="3">
    <source>
        <dbReference type="ARBA" id="ARBA00022737"/>
    </source>
</evidence>
<dbReference type="InterPro" id="IPR010559">
    <property type="entry name" value="Sig_transdc_His_kin_internal"/>
</dbReference>
<dbReference type="Pfam" id="PF13424">
    <property type="entry name" value="TPR_12"/>
    <property type="match status" value="3"/>
</dbReference>
<dbReference type="InterPro" id="IPR051476">
    <property type="entry name" value="Bac_ResReg_Asp_Phosphatase"/>
</dbReference>
<dbReference type="Pfam" id="PF13181">
    <property type="entry name" value="TPR_8"/>
    <property type="match status" value="1"/>
</dbReference>
<dbReference type="SMART" id="SM00028">
    <property type="entry name" value="TPR"/>
    <property type="match status" value="8"/>
</dbReference>
<dbReference type="Pfam" id="PF06580">
    <property type="entry name" value="His_kinase"/>
    <property type="match status" value="1"/>
</dbReference>
<dbReference type="PROSITE" id="PS50293">
    <property type="entry name" value="TPR_REGION"/>
    <property type="match status" value="1"/>
</dbReference>
<keyword evidence="7" id="KW-0472">Membrane</keyword>
<dbReference type="PANTHER" id="PTHR46630:SF1">
    <property type="entry name" value="TETRATRICOPEPTIDE REPEAT PROTEIN 29"/>
    <property type="match status" value="1"/>
</dbReference>